<organism evidence="1 2">
    <name type="scientific">Pyrus ussuriensis x Pyrus communis</name>
    <dbReference type="NCBI Taxonomy" id="2448454"/>
    <lineage>
        <taxon>Eukaryota</taxon>
        <taxon>Viridiplantae</taxon>
        <taxon>Streptophyta</taxon>
        <taxon>Embryophyta</taxon>
        <taxon>Tracheophyta</taxon>
        <taxon>Spermatophyta</taxon>
        <taxon>Magnoliopsida</taxon>
        <taxon>eudicotyledons</taxon>
        <taxon>Gunneridae</taxon>
        <taxon>Pentapetalae</taxon>
        <taxon>rosids</taxon>
        <taxon>fabids</taxon>
        <taxon>Rosales</taxon>
        <taxon>Rosaceae</taxon>
        <taxon>Amygdaloideae</taxon>
        <taxon>Maleae</taxon>
        <taxon>Pyrus</taxon>
    </lineage>
</organism>
<sequence length="92" mass="10634">MSSSANHVKKSCKSFHKDVVYKVAVKVAVAQEDMIKCMFENPRFGNLQEEEEEYFSGSIVDSIKDQDRVSTDPAPMLNRSNFYHEEINSRRE</sequence>
<gene>
    <name evidence="1" type="ORF">D8674_040754</name>
</gene>
<dbReference type="Proteomes" id="UP000327157">
    <property type="component" value="Unassembled WGS sequence"/>
</dbReference>
<protein>
    <submittedName>
        <fullName evidence="1">Protein UPSTREAM OF FLC</fullName>
    </submittedName>
</protein>
<proteinExistence type="predicted"/>
<comment type="caution">
    <text evidence="1">The sequence shown here is derived from an EMBL/GenBank/DDBJ whole genome shotgun (WGS) entry which is preliminary data.</text>
</comment>
<reference evidence="1 2" key="1">
    <citation type="submission" date="2019-09" db="EMBL/GenBank/DDBJ databases">
        <authorList>
            <person name="Ou C."/>
        </authorList>
    </citation>
    <scope>NUCLEOTIDE SEQUENCE [LARGE SCALE GENOMIC DNA]</scope>
    <source>
        <strain evidence="1">S2</strain>
        <tissue evidence="1">Leaf</tissue>
    </source>
</reference>
<dbReference type="AlphaFoldDB" id="A0A5N5GZ89"/>
<keyword evidence="2" id="KW-1185">Reference proteome</keyword>
<evidence type="ECO:0000313" key="1">
    <source>
        <dbReference type="EMBL" id="KAB2620949.1"/>
    </source>
</evidence>
<dbReference type="EMBL" id="SMOL01000269">
    <property type="protein sequence ID" value="KAB2620949.1"/>
    <property type="molecule type" value="Genomic_DNA"/>
</dbReference>
<name>A0A5N5GZ89_9ROSA</name>
<accession>A0A5N5GZ89</accession>
<evidence type="ECO:0000313" key="2">
    <source>
        <dbReference type="Proteomes" id="UP000327157"/>
    </source>
</evidence>
<reference evidence="1 2" key="2">
    <citation type="submission" date="2019-11" db="EMBL/GenBank/DDBJ databases">
        <title>A de novo genome assembly of a pear dwarfing rootstock.</title>
        <authorList>
            <person name="Wang F."/>
            <person name="Wang J."/>
            <person name="Li S."/>
            <person name="Zhang Y."/>
            <person name="Fang M."/>
            <person name="Ma L."/>
            <person name="Zhao Y."/>
            <person name="Jiang S."/>
        </authorList>
    </citation>
    <scope>NUCLEOTIDE SEQUENCE [LARGE SCALE GENOMIC DNA]</scope>
    <source>
        <strain evidence="1">S2</strain>
        <tissue evidence="1">Leaf</tissue>
    </source>
</reference>